<evidence type="ECO:0000313" key="4">
    <source>
        <dbReference type="Proteomes" id="UP000248090"/>
    </source>
</evidence>
<dbReference type="Proteomes" id="UP000248090">
    <property type="component" value="Unassembled WGS sequence"/>
</dbReference>
<feature type="domain" description="CRISPR type III-associated protein" evidence="2">
    <location>
        <begin position="11"/>
        <end position="280"/>
    </location>
</feature>
<dbReference type="InterPro" id="IPR013410">
    <property type="entry name" value="CRISPR-assoc_RAMP_Cmr4"/>
</dbReference>
<protein>
    <submittedName>
        <fullName evidence="3">CRISPR-associated protein Cmr4</fullName>
    </submittedName>
</protein>
<proteinExistence type="predicted"/>
<evidence type="ECO:0000259" key="2">
    <source>
        <dbReference type="Pfam" id="PF03787"/>
    </source>
</evidence>
<evidence type="ECO:0000313" key="3">
    <source>
        <dbReference type="EMBL" id="PXF31851.1"/>
    </source>
</evidence>
<name>A0ABX5M2P8_9GAMM</name>
<dbReference type="EMBL" id="LAPT01000031">
    <property type="protein sequence ID" value="PXF31851.1"/>
    <property type="molecule type" value="Genomic_DNA"/>
</dbReference>
<evidence type="ECO:0000256" key="1">
    <source>
        <dbReference type="ARBA" id="ARBA00023118"/>
    </source>
</evidence>
<keyword evidence="4" id="KW-1185">Reference proteome</keyword>
<organism evidence="3 4">
    <name type="scientific">Pokkaliibacter plantistimulans</name>
    <dbReference type="NCBI Taxonomy" id="1635171"/>
    <lineage>
        <taxon>Bacteria</taxon>
        <taxon>Pseudomonadati</taxon>
        <taxon>Pseudomonadota</taxon>
        <taxon>Gammaproteobacteria</taxon>
        <taxon>Oceanospirillales</taxon>
        <taxon>Balneatrichaceae</taxon>
        <taxon>Pokkaliibacter</taxon>
    </lineage>
</organism>
<dbReference type="PANTHER" id="PTHR36700:SF1">
    <property type="entry name" value="CRISPR SYSTEM CMR SUBUNIT CMR4"/>
    <property type="match status" value="1"/>
</dbReference>
<dbReference type="NCBIfam" id="TIGR02580">
    <property type="entry name" value="cas_RAMP_Cmr4"/>
    <property type="match status" value="1"/>
</dbReference>
<dbReference type="Pfam" id="PF03787">
    <property type="entry name" value="RAMPs"/>
    <property type="match status" value="1"/>
</dbReference>
<comment type="caution">
    <text evidence="3">The sequence shown here is derived from an EMBL/GenBank/DDBJ whole genome shotgun (WGS) entry which is preliminary data.</text>
</comment>
<dbReference type="PANTHER" id="PTHR36700">
    <property type="entry name" value="CRISPR SYSTEM CMR SUBUNIT CMR4"/>
    <property type="match status" value="1"/>
</dbReference>
<dbReference type="InterPro" id="IPR005537">
    <property type="entry name" value="RAMP_III_fam"/>
</dbReference>
<reference evidence="3 4" key="1">
    <citation type="submission" date="2015-03" db="EMBL/GenBank/DDBJ databases">
        <authorList>
            <person name="Krishnan R."/>
            <person name="Midha S."/>
            <person name="Patil P.B."/>
            <person name="Rameshkumar N."/>
        </authorList>
    </citation>
    <scope>NUCLEOTIDE SEQUENCE [LARGE SCALE GENOMIC DNA]</scope>
    <source>
        <strain evidence="3 4">L1E11</strain>
    </source>
</reference>
<gene>
    <name evidence="3" type="ORF">WH50_07675</name>
</gene>
<accession>A0ABX5M2P8</accession>
<keyword evidence="1" id="KW-0051">Antiviral defense</keyword>
<sequence>MKHQMLGLFAETAIHAGAGKSVGVIDLPIQREATTGWPCVFGSAVKGALRAKAESTDNGSWITEVFGPDTRNASDHAGALMVGDARLLLLPIRSLTTHFKWVCSPAVLQRMLADARRAGLPDLPEVSLPELGAEEALQAAADELVYLEEYRFNAKSHDLSSLITVLARFSDQPDFAAQLQKQLMVVNDNIFAHLASHATPVAPHIAIDNKSKTVKDGALWYEETLPAQTLLYTVLAANRSRKVGGENAEQMMAHTLSLFPQEAPYVQLGGNETVGMGWCRVTRVGGV</sequence>
<dbReference type="RefSeq" id="WP_110186799.1">
    <property type="nucleotide sequence ID" value="NZ_CP177354.1"/>
</dbReference>